<dbReference type="HOGENOM" id="CLU_1020155_0_0_1"/>
<dbReference type="InParanoid" id="K0KXZ9"/>
<dbReference type="EMBL" id="CAIF01000288">
    <property type="protein sequence ID" value="CCH46947.1"/>
    <property type="molecule type" value="Genomic_DNA"/>
</dbReference>
<reference evidence="1 2" key="1">
    <citation type="journal article" date="2012" name="Eukaryot. Cell">
        <title>Draft genome sequence of Wickerhamomyces ciferrii NRRL Y-1031 F-60-10.</title>
        <authorList>
            <person name="Schneider J."/>
            <person name="Andrea H."/>
            <person name="Blom J."/>
            <person name="Jaenicke S."/>
            <person name="Ruckert C."/>
            <person name="Schorsch C."/>
            <person name="Szczepanowski R."/>
            <person name="Farwick M."/>
            <person name="Goesmann A."/>
            <person name="Puhler A."/>
            <person name="Schaffer S."/>
            <person name="Tauch A."/>
            <person name="Kohler T."/>
            <person name="Brinkrolf K."/>
        </authorList>
    </citation>
    <scope>NUCLEOTIDE SEQUENCE [LARGE SCALE GENOMIC DNA]</scope>
    <source>
        <strain evidence="2">ATCC 14091 / BCRC 22168 / CBS 111 / JCM 3599 / NBRC 0793 / NRRL Y-1031 F-60-10</strain>
    </source>
</reference>
<dbReference type="AlphaFoldDB" id="K0KXZ9"/>
<accession>K0KXZ9</accession>
<proteinExistence type="predicted"/>
<organism evidence="1 2">
    <name type="scientific">Wickerhamomyces ciferrii (strain ATCC 14091 / BCRC 22168 / CBS 111 / JCM 3599 / NBRC 0793 / NRRL Y-1031 F-60-10)</name>
    <name type="common">Yeast</name>
    <name type="synonym">Pichia ciferrii</name>
    <dbReference type="NCBI Taxonomy" id="1206466"/>
    <lineage>
        <taxon>Eukaryota</taxon>
        <taxon>Fungi</taxon>
        <taxon>Dikarya</taxon>
        <taxon>Ascomycota</taxon>
        <taxon>Saccharomycotina</taxon>
        <taxon>Saccharomycetes</taxon>
        <taxon>Phaffomycetales</taxon>
        <taxon>Wickerhamomycetaceae</taxon>
        <taxon>Wickerhamomyces</taxon>
    </lineage>
</organism>
<dbReference type="Proteomes" id="UP000009328">
    <property type="component" value="Unassembled WGS sequence"/>
</dbReference>
<evidence type="ECO:0000313" key="1">
    <source>
        <dbReference type="EMBL" id="CCH46947.1"/>
    </source>
</evidence>
<name>K0KXZ9_WICCF</name>
<dbReference type="Pfam" id="PF13092">
    <property type="entry name" value="CENP-L"/>
    <property type="match status" value="1"/>
</dbReference>
<gene>
    <name evidence="1" type="ORF">BN7_6553</name>
</gene>
<dbReference type="InterPro" id="IPR025204">
    <property type="entry name" value="CENP-L"/>
</dbReference>
<protein>
    <submittedName>
        <fullName evidence="1">Uncharacterized protein</fullName>
    </submittedName>
</protein>
<sequence>MSFFESNLKLFKSTDVDVDFKSQGFIHSLRAIIIAILAESNDDLILSSNLSTYSVQELQEATKVKYEHDLETIEDVTYSIDTLVVSFPNNIIKKQALTFIRTIEKTKKTYTTLILARGSAKLLTFVLQWLKSETGFYFKPLKFDSDFLIECMNIVIDGLQDDMVRLGDLELSFDIKTQQNNLSSIGIDIPHKEIIKLAKESKEDGLKNTIYQFLLESTSIDFAMFDLAKFKCNFLFITKDGKLKFFKGIPRKGTSDTIGFTAWDFVQKIYNIL</sequence>
<keyword evidence="2" id="KW-1185">Reference proteome</keyword>
<evidence type="ECO:0000313" key="2">
    <source>
        <dbReference type="Proteomes" id="UP000009328"/>
    </source>
</evidence>
<comment type="caution">
    <text evidence="1">The sequence shown here is derived from an EMBL/GenBank/DDBJ whole genome shotgun (WGS) entry which is preliminary data.</text>
</comment>